<organism evidence="2 3">
    <name type="scientific">Protopolystoma xenopodis</name>
    <dbReference type="NCBI Taxonomy" id="117903"/>
    <lineage>
        <taxon>Eukaryota</taxon>
        <taxon>Metazoa</taxon>
        <taxon>Spiralia</taxon>
        <taxon>Lophotrochozoa</taxon>
        <taxon>Platyhelminthes</taxon>
        <taxon>Monogenea</taxon>
        <taxon>Polyopisthocotylea</taxon>
        <taxon>Polystomatidea</taxon>
        <taxon>Polystomatidae</taxon>
        <taxon>Protopolystoma</taxon>
    </lineage>
</organism>
<dbReference type="EMBL" id="CAAALY010095066">
    <property type="protein sequence ID" value="VEL28432.1"/>
    <property type="molecule type" value="Genomic_DNA"/>
</dbReference>
<dbReference type="AlphaFoldDB" id="A0A448X595"/>
<name>A0A448X595_9PLAT</name>
<accession>A0A448X595</accession>
<feature type="region of interest" description="Disordered" evidence="1">
    <location>
        <begin position="178"/>
        <end position="206"/>
    </location>
</feature>
<reference evidence="2" key="1">
    <citation type="submission" date="2018-11" db="EMBL/GenBank/DDBJ databases">
        <authorList>
            <consortium name="Pathogen Informatics"/>
        </authorList>
    </citation>
    <scope>NUCLEOTIDE SEQUENCE</scope>
</reference>
<evidence type="ECO:0000313" key="3">
    <source>
        <dbReference type="Proteomes" id="UP000784294"/>
    </source>
</evidence>
<feature type="compositionally biased region" description="Low complexity" evidence="1">
    <location>
        <begin position="134"/>
        <end position="143"/>
    </location>
</feature>
<dbReference type="Proteomes" id="UP000784294">
    <property type="component" value="Unassembled WGS sequence"/>
</dbReference>
<evidence type="ECO:0000256" key="1">
    <source>
        <dbReference type="SAM" id="MobiDB-lite"/>
    </source>
</evidence>
<gene>
    <name evidence="2" type="ORF">PXEA_LOCUS21872</name>
</gene>
<keyword evidence="3" id="KW-1185">Reference proteome</keyword>
<protein>
    <submittedName>
        <fullName evidence="2">Uncharacterized protein</fullName>
    </submittedName>
</protein>
<feature type="compositionally biased region" description="Pro residues" evidence="1">
    <location>
        <begin position="114"/>
        <end position="133"/>
    </location>
</feature>
<sequence>MPNSEFVGLRCQQHSPPASLQLSPALVHTGLTQLQVVSVGSITASSSPSNQANQTRHLGQPASIPLLMMMSSTLQPSPGGAGPAANVGTTGGGSGASCTGSLPGGYGSGCGSSSPPPPPPPLPPPPPPPPPPLISSSSASSPSKHQMPFIGHGRSSGGCSKGPLVCLVGFDSDAAGVGEPAAGGRLASRLGSATGRNEDEDSIPEGLASIAEGEVIRNKGARGEEMAIKACRKK</sequence>
<proteinExistence type="predicted"/>
<feature type="region of interest" description="Disordered" evidence="1">
    <location>
        <begin position="72"/>
        <end position="157"/>
    </location>
</feature>
<comment type="caution">
    <text evidence="2">The sequence shown here is derived from an EMBL/GenBank/DDBJ whole genome shotgun (WGS) entry which is preliminary data.</text>
</comment>
<evidence type="ECO:0000313" key="2">
    <source>
        <dbReference type="EMBL" id="VEL28432.1"/>
    </source>
</evidence>